<feature type="non-terminal residue" evidence="3">
    <location>
        <position position="1"/>
    </location>
</feature>
<accession>A0A8J1UFD9</accession>
<feature type="transmembrane region" description="Helical" evidence="2">
    <location>
        <begin position="61"/>
        <end position="80"/>
    </location>
</feature>
<reference evidence="3" key="1">
    <citation type="submission" date="2022-03" db="EMBL/GenBank/DDBJ databases">
        <authorList>
            <person name="Martin C."/>
        </authorList>
    </citation>
    <scope>NUCLEOTIDE SEQUENCE</scope>
</reference>
<feature type="compositionally biased region" description="Polar residues" evidence="1">
    <location>
        <begin position="315"/>
        <end position="325"/>
    </location>
</feature>
<dbReference type="OrthoDB" id="6132759at2759"/>
<dbReference type="Proteomes" id="UP000749559">
    <property type="component" value="Unassembled WGS sequence"/>
</dbReference>
<dbReference type="EMBL" id="CAIIXF020000004">
    <property type="protein sequence ID" value="CAH1781003.1"/>
    <property type="molecule type" value="Genomic_DNA"/>
</dbReference>
<evidence type="ECO:0000256" key="1">
    <source>
        <dbReference type="SAM" id="MobiDB-lite"/>
    </source>
</evidence>
<dbReference type="GO" id="GO:0015204">
    <property type="term" value="F:urea transmembrane transporter activity"/>
    <property type="evidence" value="ECO:0007669"/>
    <property type="project" value="InterPro"/>
</dbReference>
<feature type="transmembrane region" description="Helical" evidence="2">
    <location>
        <begin position="283"/>
        <end position="305"/>
    </location>
</feature>
<organism evidence="3 4">
    <name type="scientific">Owenia fusiformis</name>
    <name type="common">Polychaete worm</name>
    <dbReference type="NCBI Taxonomy" id="6347"/>
    <lineage>
        <taxon>Eukaryota</taxon>
        <taxon>Metazoa</taxon>
        <taxon>Spiralia</taxon>
        <taxon>Lophotrochozoa</taxon>
        <taxon>Annelida</taxon>
        <taxon>Polychaeta</taxon>
        <taxon>Sedentaria</taxon>
        <taxon>Canalipalpata</taxon>
        <taxon>Sabellida</taxon>
        <taxon>Oweniida</taxon>
        <taxon>Oweniidae</taxon>
        <taxon>Owenia</taxon>
    </lineage>
</organism>
<keyword evidence="2" id="KW-1133">Transmembrane helix</keyword>
<keyword evidence="2" id="KW-0472">Membrane</keyword>
<name>A0A8J1UFD9_OWEFU</name>
<feature type="transmembrane region" description="Helical" evidence="2">
    <location>
        <begin position="92"/>
        <end position="111"/>
    </location>
</feature>
<gene>
    <name evidence="3" type="ORF">OFUS_LOCUS7627</name>
</gene>
<dbReference type="GO" id="GO:0005886">
    <property type="term" value="C:plasma membrane"/>
    <property type="evidence" value="ECO:0007669"/>
    <property type="project" value="TreeGrafter"/>
</dbReference>
<feature type="transmembrane region" description="Helical" evidence="2">
    <location>
        <begin position="161"/>
        <end position="183"/>
    </location>
</feature>
<proteinExistence type="predicted"/>
<dbReference type="InterPro" id="IPR038377">
    <property type="entry name" value="Na/Glc_symporter_sf"/>
</dbReference>
<keyword evidence="4" id="KW-1185">Reference proteome</keyword>
<feature type="transmembrane region" description="Helical" evidence="2">
    <location>
        <begin position="243"/>
        <end position="263"/>
    </location>
</feature>
<comment type="caution">
    <text evidence="3">The sequence shown here is derived from an EMBL/GenBank/DDBJ whole genome shotgun (WGS) entry which is preliminary data.</text>
</comment>
<sequence length="341" mass="38407">PYVQPESQDSSEKCKCVIPALCAGCKDDDVMSRESSDSIPHMYGCQTHGKYKQYQDILRRYKTWAILVVTIMIVPMGMVIKKTTIDLNWAFQTGTVSLICFYPTVVLSVLWSKTSGYGVIAGNGLGLTLGWFTMLATASTYDGGISTMDNFLKNTVQENSVLVGCCISFGVSLITCVLISLVANWRQTQQEAEDVWKLTLAIDNPMYPWTEQYSRQLKASDIEFNHRPSFKQMHYMFTKARNTAIAGCSIVLLFILVIIPGSLASFPTMDYSTFYNWITFTHVYLFIMSFFVVLGPPVQEVMKVLRHRKMTLKSKQQSVESTPARSQDLPRGVNFSKISRG</sequence>
<keyword evidence="2" id="KW-0812">Transmembrane</keyword>
<dbReference type="Gene3D" id="1.20.1730.10">
    <property type="entry name" value="Sodium/glucose cotransporter"/>
    <property type="match status" value="1"/>
</dbReference>
<protein>
    <submittedName>
        <fullName evidence="3">Uncharacterized protein</fullName>
    </submittedName>
</protein>
<dbReference type="PANTHER" id="PTHR46154">
    <property type="match status" value="1"/>
</dbReference>
<feature type="non-terminal residue" evidence="3">
    <location>
        <position position="341"/>
    </location>
</feature>
<feature type="transmembrane region" description="Helical" evidence="2">
    <location>
        <begin position="118"/>
        <end position="141"/>
    </location>
</feature>
<dbReference type="AlphaFoldDB" id="A0A8J1UFD9"/>
<dbReference type="InterPro" id="IPR031155">
    <property type="entry name" value="DUR"/>
</dbReference>
<evidence type="ECO:0000256" key="2">
    <source>
        <dbReference type="SAM" id="Phobius"/>
    </source>
</evidence>
<evidence type="ECO:0000313" key="4">
    <source>
        <dbReference type="Proteomes" id="UP000749559"/>
    </source>
</evidence>
<evidence type="ECO:0000313" key="3">
    <source>
        <dbReference type="EMBL" id="CAH1781003.1"/>
    </source>
</evidence>
<feature type="region of interest" description="Disordered" evidence="1">
    <location>
        <begin position="315"/>
        <end position="341"/>
    </location>
</feature>
<dbReference type="PANTHER" id="PTHR46154:SF4">
    <property type="entry name" value="UREA ACTIVE TRANSPORTER"/>
    <property type="match status" value="1"/>
</dbReference>